<dbReference type="InterPro" id="IPR021109">
    <property type="entry name" value="Peptidase_aspartic_dom_sf"/>
</dbReference>
<evidence type="ECO:0000313" key="1">
    <source>
        <dbReference type="EMBL" id="KXI27792.1"/>
    </source>
</evidence>
<dbReference type="AlphaFoldDB" id="A0A148KNA5"/>
<name>A0A148KNA5_9ALTE</name>
<proteinExistence type="predicted"/>
<accession>A0A148KNA5</accession>
<keyword evidence="2" id="KW-1185">Reference proteome</keyword>
<evidence type="ECO:0008006" key="3">
    <source>
        <dbReference type="Google" id="ProtNLM"/>
    </source>
</evidence>
<dbReference type="STRING" id="1799789.AX660_19870"/>
<reference evidence="2" key="1">
    <citation type="submission" date="2016-02" db="EMBL/GenBank/DDBJ databases">
        <authorList>
            <person name="Schultz-Johansen M."/>
            <person name="Glaring M.A."/>
            <person name="Bech P.K."/>
            <person name="Stougaard P."/>
        </authorList>
    </citation>
    <scope>NUCLEOTIDE SEQUENCE [LARGE SCALE GENOMIC DNA]</scope>
    <source>
        <strain evidence="2">S66</strain>
    </source>
</reference>
<evidence type="ECO:0000313" key="2">
    <source>
        <dbReference type="Proteomes" id="UP000070299"/>
    </source>
</evidence>
<comment type="caution">
    <text evidence="1">The sequence shown here is derived from an EMBL/GenBank/DDBJ whole genome shotgun (WGS) entry which is preliminary data.</text>
</comment>
<gene>
    <name evidence="1" type="ORF">AX660_19870</name>
</gene>
<protein>
    <recommendedName>
        <fullName evidence="3">Peptidase A2 domain-containing protein</fullName>
    </recommendedName>
</protein>
<dbReference type="EMBL" id="LSNE01000009">
    <property type="protein sequence ID" value="KXI27792.1"/>
    <property type="molecule type" value="Genomic_DNA"/>
</dbReference>
<dbReference type="Pfam" id="PF13650">
    <property type="entry name" value="Asp_protease_2"/>
    <property type="match status" value="1"/>
</dbReference>
<sequence length="256" mass="28566">MAILDSGAFTNGLNENFKLKHNINVVEGKKIDIRGAYGHDKRATYVDFSVEMFGANLSFENLLSVSLGHSDNAILLGAGFMKQFVFQIDYVNKRMRILGRDSIDLKKVQNLDMKSQRSSGVPIVKVGLNNEENVWLLLDTGNNGSVMLERSIAIAHHWLDKYPTKSSIIHGAIRAGYNDTFNLPELKIGPYTLENVFVSVPAKGQQSNLTKQYQEPLSRIKSKKVEGILGYDVLKHFVLTIDYAEGLGHLGIPEKE</sequence>
<dbReference type="Proteomes" id="UP000070299">
    <property type="component" value="Unassembled WGS sequence"/>
</dbReference>
<dbReference type="Gene3D" id="2.40.70.10">
    <property type="entry name" value="Acid Proteases"/>
    <property type="match status" value="2"/>
</dbReference>
<organism evidence="1 2">
    <name type="scientific">Paraglaciecola hydrolytica</name>
    <dbReference type="NCBI Taxonomy" id="1799789"/>
    <lineage>
        <taxon>Bacteria</taxon>
        <taxon>Pseudomonadati</taxon>
        <taxon>Pseudomonadota</taxon>
        <taxon>Gammaproteobacteria</taxon>
        <taxon>Alteromonadales</taxon>
        <taxon>Alteromonadaceae</taxon>
        <taxon>Paraglaciecola</taxon>
    </lineage>
</organism>